<dbReference type="InterPro" id="IPR035969">
    <property type="entry name" value="Rab-GAP_TBC_sf"/>
</dbReference>
<organism evidence="3 4">
    <name type="scientific">Nyctereutes procyonoides</name>
    <name type="common">Raccoon dog</name>
    <name type="synonym">Canis procyonoides</name>
    <dbReference type="NCBI Taxonomy" id="34880"/>
    <lineage>
        <taxon>Eukaryota</taxon>
        <taxon>Metazoa</taxon>
        <taxon>Chordata</taxon>
        <taxon>Craniata</taxon>
        <taxon>Vertebrata</taxon>
        <taxon>Euteleostomi</taxon>
        <taxon>Mammalia</taxon>
        <taxon>Eutheria</taxon>
        <taxon>Laurasiatheria</taxon>
        <taxon>Carnivora</taxon>
        <taxon>Caniformia</taxon>
        <taxon>Canidae</taxon>
        <taxon>Nyctereutes</taxon>
    </lineage>
</organism>
<comment type="caution">
    <text evidence="3">The sequence shown here is derived from an EMBL/GenBank/DDBJ whole genome shotgun (WGS) entry which is preliminary data.</text>
</comment>
<feature type="transmembrane region" description="Helical" evidence="1">
    <location>
        <begin position="39"/>
        <end position="61"/>
    </location>
</feature>
<name>A0A811ZHB8_NYCPR</name>
<dbReference type="Gene3D" id="1.10.472.80">
    <property type="entry name" value="Ypt/Rab-GAP domain of gyp1p, domain 3"/>
    <property type="match status" value="1"/>
</dbReference>
<accession>A0A811ZHB8</accession>
<dbReference type="PANTHER" id="PTHR47219:SF25">
    <property type="entry name" value="RAB-GAP TBC DOMAIN-CONTAINING PROTEIN"/>
    <property type="match status" value="1"/>
</dbReference>
<dbReference type="Proteomes" id="UP000645828">
    <property type="component" value="Unassembled WGS sequence"/>
</dbReference>
<gene>
    <name evidence="3" type="ORF">NYPRO_LOCUS20909</name>
</gene>
<dbReference type="GO" id="GO:0031267">
    <property type="term" value="F:small GTPase binding"/>
    <property type="evidence" value="ECO:0007669"/>
    <property type="project" value="TreeGrafter"/>
</dbReference>
<dbReference type="FunFam" id="1.10.472.80:FF:000019">
    <property type="entry name" value="USP6 N-terminal like"/>
    <property type="match status" value="1"/>
</dbReference>
<evidence type="ECO:0000313" key="4">
    <source>
        <dbReference type="Proteomes" id="UP000645828"/>
    </source>
</evidence>
<dbReference type="PROSITE" id="PS50086">
    <property type="entry name" value="TBC_RABGAP"/>
    <property type="match status" value="1"/>
</dbReference>
<dbReference type="SMART" id="SM00164">
    <property type="entry name" value="TBC"/>
    <property type="match status" value="1"/>
</dbReference>
<evidence type="ECO:0000313" key="3">
    <source>
        <dbReference type="EMBL" id="CAD7688115.1"/>
    </source>
</evidence>
<dbReference type="AlphaFoldDB" id="A0A811ZHB8"/>
<keyword evidence="1" id="KW-1133">Transmembrane helix</keyword>
<protein>
    <submittedName>
        <fullName evidence="3">(raccoon dog) hypothetical protein</fullName>
    </submittedName>
</protein>
<keyword evidence="4" id="KW-1185">Reference proteome</keyword>
<reference evidence="3" key="1">
    <citation type="submission" date="2020-12" db="EMBL/GenBank/DDBJ databases">
        <authorList>
            <consortium name="Molecular Ecology Group"/>
        </authorList>
    </citation>
    <scope>NUCLEOTIDE SEQUENCE</scope>
    <source>
        <strain evidence="3">TBG_1078</strain>
    </source>
</reference>
<evidence type="ECO:0000256" key="1">
    <source>
        <dbReference type="SAM" id="Phobius"/>
    </source>
</evidence>
<dbReference type="Gene3D" id="1.10.8.270">
    <property type="entry name" value="putative rabgap domain of human tbc1 domain family member 14 like domains"/>
    <property type="match status" value="1"/>
</dbReference>
<dbReference type="GO" id="GO:0005096">
    <property type="term" value="F:GTPase activator activity"/>
    <property type="evidence" value="ECO:0007669"/>
    <property type="project" value="TreeGrafter"/>
</dbReference>
<keyword evidence="1" id="KW-0472">Membrane</keyword>
<dbReference type="InterPro" id="IPR000195">
    <property type="entry name" value="Rab-GAP-TBC_dom"/>
</dbReference>
<proteinExistence type="predicted"/>
<sequence>MKEEAPVSFRDIKQIDLDIKRTFHNHIMFWDCYGVRQQALFHVLLAYSVCNTIVAILLMFLTEKDAFWVLAQLMTDERHAMHAFSGFFIPGFPKLLRFQAHHEHILDRALPKLKKHMDKEQMCTGIYTLRWFLQCFIDQTPFLLTVKLWDAYILDGEHVLTPMAYMTLKVHRKHLLKLPLEGLQEFLQDSLAPPWALEDEVVLRHLQASMTQLQRMKCDLPTPRSAQGPGPGHPSCPVATAAQALRWEVTGIAMAEPGQY</sequence>
<dbReference type="InterPro" id="IPR050302">
    <property type="entry name" value="Rab_GAP_TBC_domain"/>
</dbReference>
<dbReference type="Pfam" id="PF00566">
    <property type="entry name" value="RabGAP-TBC"/>
    <property type="match status" value="1"/>
</dbReference>
<evidence type="ECO:0000259" key="2">
    <source>
        <dbReference type="PROSITE" id="PS50086"/>
    </source>
</evidence>
<feature type="domain" description="Rab-GAP TBC" evidence="2">
    <location>
        <begin position="1"/>
        <end position="156"/>
    </location>
</feature>
<dbReference type="PANTHER" id="PTHR47219">
    <property type="entry name" value="RAB GTPASE-ACTIVATING PROTEIN 1-LIKE"/>
    <property type="match status" value="1"/>
</dbReference>
<dbReference type="SUPFAM" id="SSF47923">
    <property type="entry name" value="Ypt/Rab-GAP domain of gyp1p"/>
    <property type="match status" value="2"/>
</dbReference>
<dbReference type="EMBL" id="CAJHUB010000764">
    <property type="protein sequence ID" value="CAD7688115.1"/>
    <property type="molecule type" value="Genomic_DNA"/>
</dbReference>
<keyword evidence="1" id="KW-0812">Transmembrane</keyword>